<gene>
    <name evidence="1" type="ORF">K3G42_023960</name>
</gene>
<comment type="caution">
    <text evidence="1">The sequence shown here is derived from an EMBL/GenBank/DDBJ whole genome shotgun (WGS) entry which is preliminary data.</text>
</comment>
<proteinExistence type="predicted"/>
<dbReference type="Proteomes" id="UP000827872">
    <property type="component" value="Linkage Group LG05"/>
</dbReference>
<organism evidence="1 2">
    <name type="scientific">Sphaerodactylus townsendi</name>
    <dbReference type="NCBI Taxonomy" id="933632"/>
    <lineage>
        <taxon>Eukaryota</taxon>
        <taxon>Metazoa</taxon>
        <taxon>Chordata</taxon>
        <taxon>Craniata</taxon>
        <taxon>Vertebrata</taxon>
        <taxon>Euteleostomi</taxon>
        <taxon>Lepidosauria</taxon>
        <taxon>Squamata</taxon>
        <taxon>Bifurcata</taxon>
        <taxon>Gekkota</taxon>
        <taxon>Sphaerodactylidae</taxon>
        <taxon>Sphaerodactylus</taxon>
    </lineage>
</organism>
<dbReference type="EMBL" id="CM037618">
    <property type="protein sequence ID" value="KAH8000277.1"/>
    <property type="molecule type" value="Genomic_DNA"/>
</dbReference>
<evidence type="ECO:0000313" key="1">
    <source>
        <dbReference type="EMBL" id="KAH8000277.1"/>
    </source>
</evidence>
<accession>A0ACB8F5A1</accession>
<reference evidence="1" key="1">
    <citation type="submission" date="2021-08" db="EMBL/GenBank/DDBJ databases">
        <title>The first chromosome-level gecko genome reveals the dynamic sex chromosomes of Neotropical dwarf geckos (Sphaerodactylidae: Sphaerodactylus).</title>
        <authorList>
            <person name="Pinto B.J."/>
            <person name="Keating S.E."/>
            <person name="Gamble T."/>
        </authorList>
    </citation>
    <scope>NUCLEOTIDE SEQUENCE</scope>
    <source>
        <strain evidence="1">TG3544</strain>
    </source>
</reference>
<name>A0ACB8F5A1_9SAUR</name>
<protein>
    <submittedName>
        <fullName evidence="1">Uncharacterized protein</fullName>
    </submittedName>
</protein>
<evidence type="ECO:0000313" key="2">
    <source>
        <dbReference type="Proteomes" id="UP000827872"/>
    </source>
</evidence>
<keyword evidence="2" id="KW-1185">Reference proteome</keyword>
<sequence length="107" mass="11985">MTSSAITEPANPITISPLSRPLAQIPSSSGKTSLPDNQSEFKGHPNSQTTIADYEIRDRQEHGTKKEIKKEKIAITMCCRPGLHNLDLWTQTLILCYVMCARLWNES</sequence>